<dbReference type="Proteomes" id="UP001151760">
    <property type="component" value="Unassembled WGS sequence"/>
</dbReference>
<evidence type="ECO:0000256" key="1">
    <source>
        <dbReference type="SAM" id="MobiDB-lite"/>
    </source>
</evidence>
<sequence>MLFRDRRAHAYTRHLMEIEDRLSREAWRQSMDASDLARGEVMSLCTTVLGQMSEIRELHAADRRRQAVTSEMLKADHRRSAEMRELRTADRTRQQQLIQTLTGQQGPAGGPAQPELPEEAGSSS</sequence>
<reference evidence="2" key="2">
    <citation type="submission" date="2022-01" db="EMBL/GenBank/DDBJ databases">
        <authorList>
            <person name="Yamashiro T."/>
            <person name="Shiraishi A."/>
            <person name="Satake H."/>
            <person name="Nakayama K."/>
        </authorList>
    </citation>
    <scope>NUCLEOTIDE SEQUENCE</scope>
</reference>
<feature type="compositionally biased region" description="Basic and acidic residues" evidence="1">
    <location>
        <begin position="73"/>
        <end position="93"/>
    </location>
</feature>
<gene>
    <name evidence="2" type="ORF">Tco_1110943</name>
</gene>
<keyword evidence="3" id="KW-1185">Reference proteome</keyword>
<evidence type="ECO:0000313" key="3">
    <source>
        <dbReference type="Proteomes" id="UP001151760"/>
    </source>
</evidence>
<proteinExistence type="predicted"/>
<organism evidence="2 3">
    <name type="scientific">Tanacetum coccineum</name>
    <dbReference type="NCBI Taxonomy" id="301880"/>
    <lineage>
        <taxon>Eukaryota</taxon>
        <taxon>Viridiplantae</taxon>
        <taxon>Streptophyta</taxon>
        <taxon>Embryophyta</taxon>
        <taxon>Tracheophyta</taxon>
        <taxon>Spermatophyta</taxon>
        <taxon>Magnoliopsida</taxon>
        <taxon>eudicotyledons</taxon>
        <taxon>Gunneridae</taxon>
        <taxon>Pentapetalae</taxon>
        <taxon>asterids</taxon>
        <taxon>campanulids</taxon>
        <taxon>Asterales</taxon>
        <taxon>Asteraceae</taxon>
        <taxon>Asteroideae</taxon>
        <taxon>Anthemideae</taxon>
        <taxon>Anthemidinae</taxon>
        <taxon>Tanacetum</taxon>
    </lineage>
</organism>
<evidence type="ECO:0000313" key="2">
    <source>
        <dbReference type="EMBL" id="GJU00605.1"/>
    </source>
</evidence>
<reference evidence="2" key="1">
    <citation type="journal article" date="2022" name="Int. J. Mol. Sci.">
        <title>Draft Genome of Tanacetum Coccineum: Genomic Comparison of Closely Related Tanacetum-Family Plants.</title>
        <authorList>
            <person name="Yamashiro T."/>
            <person name="Shiraishi A."/>
            <person name="Nakayama K."/>
            <person name="Satake H."/>
        </authorList>
    </citation>
    <scope>NUCLEOTIDE SEQUENCE</scope>
</reference>
<name>A0ABQ5ILQ5_9ASTR</name>
<comment type="caution">
    <text evidence="2">The sequence shown here is derived from an EMBL/GenBank/DDBJ whole genome shotgun (WGS) entry which is preliminary data.</text>
</comment>
<feature type="compositionally biased region" description="Low complexity" evidence="1">
    <location>
        <begin position="94"/>
        <end position="124"/>
    </location>
</feature>
<protein>
    <submittedName>
        <fullName evidence="2">Uncharacterized protein</fullName>
    </submittedName>
</protein>
<accession>A0ABQ5ILQ5</accession>
<dbReference type="EMBL" id="BQNB010020880">
    <property type="protein sequence ID" value="GJU00605.1"/>
    <property type="molecule type" value="Genomic_DNA"/>
</dbReference>
<feature type="region of interest" description="Disordered" evidence="1">
    <location>
        <begin position="70"/>
        <end position="124"/>
    </location>
</feature>